<protein>
    <submittedName>
        <fullName evidence="1">Uncharacterized protein</fullName>
    </submittedName>
</protein>
<keyword evidence="2" id="KW-1185">Reference proteome</keyword>
<dbReference type="Proteomes" id="UP000653411">
    <property type="component" value="Unassembled WGS sequence"/>
</dbReference>
<dbReference type="EMBL" id="BMML01000009">
    <property type="protein sequence ID" value="GGN14084.1"/>
    <property type="molecule type" value="Genomic_DNA"/>
</dbReference>
<gene>
    <name evidence="1" type="ORF">GCM10011578_041690</name>
</gene>
<name>A0A918CSI3_9ACTN</name>
<sequence length="90" mass="9242">MTGPVAKSLAGRLAACVTVYVTEKDALAVPTTMLLPLLTFMLEKVTSGELPAACAAGATNAERARAPETAATVARMRMNSPVGKVGARPK</sequence>
<reference evidence="1" key="2">
    <citation type="submission" date="2020-09" db="EMBL/GenBank/DDBJ databases">
        <authorList>
            <person name="Sun Q."/>
            <person name="Zhou Y."/>
        </authorList>
    </citation>
    <scope>NUCLEOTIDE SEQUENCE</scope>
    <source>
        <strain evidence="1">CGMCC 4.7110</strain>
    </source>
</reference>
<proteinExistence type="predicted"/>
<dbReference type="AlphaFoldDB" id="A0A918CSI3"/>
<organism evidence="1 2">
    <name type="scientific">Streptomyces fuscichromogenes</name>
    <dbReference type="NCBI Taxonomy" id="1324013"/>
    <lineage>
        <taxon>Bacteria</taxon>
        <taxon>Bacillati</taxon>
        <taxon>Actinomycetota</taxon>
        <taxon>Actinomycetes</taxon>
        <taxon>Kitasatosporales</taxon>
        <taxon>Streptomycetaceae</taxon>
        <taxon>Streptomyces</taxon>
    </lineage>
</organism>
<reference evidence="1" key="1">
    <citation type="journal article" date="2014" name="Int. J. Syst. Evol. Microbiol.">
        <title>Complete genome sequence of Corynebacterium casei LMG S-19264T (=DSM 44701T), isolated from a smear-ripened cheese.</title>
        <authorList>
            <consortium name="US DOE Joint Genome Institute (JGI-PGF)"/>
            <person name="Walter F."/>
            <person name="Albersmeier A."/>
            <person name="Kalinowski J."/>
            <person name="Ruckert C."/>
        </authorList>
    </citation>
    <scope>NUCLEOTIDE SEQUENCE</scope>
    <source>
        <strain evidence="1">CGMCC 4.7110</strain>
    </source>
</reference>
<evidence type="ECO:0000313" key="2">
    <source>
        <dbReference type="Proteomes" id="UP000653411"/>
    </source>
</evidence>
<evidence type="ECO:0000313" key="1">
    <source>
        <dbReference type="EMBL" id="GGN14084.1"/>
    </source>
</evidence>
<comment type="caution">
    <text evidence="1">The sequence shown here is derived from an EMBL/GenBank/DDBJ whole genome shotgun (WGS) entry which is preliminary data.</text>
</comment>
<accession>A0A918CSI3</accession>